<accession>A0A6G0X9X8</accession>
<dbReference type="VEuPathDB" id="FungiDB:AeMF1_001413"/>
<dbReference type="AlphaFoldDB" id="A0A6G0X9X8"/>
<feature type="compositionally biased region" description="Low complexity" evidence="1">
    <location>
        <begin position="1"/>
        <end position="17"/>
    </location>
</feature>
<name>A0A6G0X9X8_9STRA</name>
<feature type="domain" description="Cysteine/serine-rich nuclear protein N-terminal" evidence="2">
    <location>
        <begin position="23"/>
        <end position="101"/>
    </location>
</feature>
<reference evidence="3 4" key="1">
    <citation type="submission" date="2019-07" db="EMBL/GenBank/DDBJ databases">
        <title>Genomics analysis of Aphanomyces spp. identifies a new class of oomycete effector associated with host adaptation.</title>
        <authorList>
            <person name="Gaulin E."/>
        </authorList>
    </citation>
    <scope>NUCLEOTIDE SEQUENCE [LARGE SCALE GENOMIC DNA]</scope>
    <source>
        <strain evidence="3 4">ATCC 201684</strain>
    </source>
</reference>
<evidence type="ECO:0000259" key="2">
    <source>
        <dbReference type="Pfam" id="PF16019"/>
    </source>
</evidence>
<dbReference type="Pfam" id="PF16019">
    <property type="entry name" value="CSRNP_N"/>
    <property type="match status" value="1"/>
</dbReference>
<dbReference type="EMBL" id="VJMJ01000087">
    <property type="protein sequence ID" value="KAF0736818.1"/>
    <property type="molecule type" value="Genomic_DNA"/>
</dbReference>
<evidence type="ECO:0000313" key="4">
    <source>
        <dbReference type="Proteomes" id="UP000481153"/>
    </source>
</evidence>
<dbReference type="Proteomes" id="UP000481153">
    <property type="component" value="Unassembled WGS sequence"/>
</dbReference>
<proteinExistence type="predicted"/>
<gene>
    <name evidence="3" type="ORF">Ae201684_006975</name>
</gene>
<evidence type="ECO:0000256" key="1">
    <source>
        <dbReference type="SAM" id="MobiDB-lite"/>
    </source>
</evidence>
<sequence>MAAAPSPLASSTSTSSLAEHESKRKRLEFTTATIYVFEIDHGGSALPAETGPPVGLAQRHTHLEHIDLKAHTKASRASRRVRKYNHHERMDLLKAANYSMKEIADFCFEAIDIRKSRLATLDEIEARRQERRRKRLQARRALLEDQDNRDTR</sequence>
<feature type="region of interest" description="Disordered" evidence="1">
    <location>
        <begin position="1"/>
        <end position="23"/>
    </location>
</feature>
<evidence type="ECO:0000313" key="3">
    <source>
        <dbReference type="EMBL" id="KAF0736818.1"/>
    </source>
</evidence>
<protein>
    <recommendedName>
        <fullName evidence="2">Cysteine/serine-rich nuclear protein N-terminal domain-containing protein</fullName>
    </recommendedName>
</protein>
<keyword evidence="4" id="KW-1185">Reference proteome</keyword>
<dbReference type="InterPro" id="IPR031972">
    <property type="entry name" value="CSRNP_N"/>
</dbReference>
<organism evidence="3 4">
    <name type="scientific">Aphanomyces euteiches</name>
    <dbReference type="NCBI Taxonomy" id="100861"/>
    <lineage>
        <taxon>Eukaryota</taxon>
        <taxon>Sar</taxon>
        <taxon>Stramenopiles</taxon>
        <taxon>Oomycota</taxon>
        <taxon>Saprolegniomycetes</taxon>
        <taxon>Saprolegniales</taxon>
        <taxon>Verrucalvaceae</taxon>
        <taxon>Aphanomyces</taxon>
    </lineage>
</organism>
<comment type="caution">
    <text evidence="3">The sequence shown here is derived from an EMBL/GenBank/DDBJ whole genome shotgun (WGS) entry which is preliminary data.</text>
</comment>